<dbReference type="PROSITE" id="PS51192">
    <property type="entry name" value="HELICASE_ATP_BIND_1"/>
    <property type="match status" value="1"/>
</dbReference>
<dbReference type="CDD" id="cd18791">
    <property type="entry name" value="SF2_C_RHA"/>
    <property type="match status" value="1"/>
</dbReference>
<evidence type="ECO:0000259" key="11">
    <source>
        <dbReference type="PROSITE" id="PS51192"/>
    </source>
</evidence>
<dbReference type="SMART" id="SM00490">
    <property type="entry name" value="HELICc"/>
    <property type="match status" value="1"/>
</dbReference>
<feature type="compositionally biased region" description="Basic and acidic residues" evidence="10">
    <location>
        <begin position="221"/>
        <end position="230"/>
    </location>
</feature>
<dbReference type="Pfam" id="PF00271">
    <property type="entry name" value="Helicase_C"/>
    <property type="match status" value="1"/>
</dbReference>
<dbReference type="GO" id="GO:0003724">
    <property type="term" value="F:RNA helicase activity"/>
    <property type="evidence" value="ECO:0007669"/>
    <property type="project" value="UniProtKB-EC"/>
</dbReference>
<dbReference type="GO" id="GO:0016787">
    <property type="term" value="F:hydrolase activity"/>
    <property type="evidence" value="ECO:0007669"/>
    <property type="project" value="UniProtKB-KW"/>
</dbReference>
<dbReference type="FunFam" id="1.20.120.1080:FF:000001">
    <property type="entry name" value="Pre-mRNA-splicing factor ATP-dependent RNA helicase"/>
    <property type="match status" value="1"/>
</dbReference>
<keyword evidence="7" id="KW-0067">ATP-binding</keyword>
<feature type="compositionally biased region" description="Basic and acidic residues" evidence="10">
    <location>
        <begin position="142"/>
        <end position="160"/>
    </location>
</feature>
<evidence type="ECO:0000256" key="10">
    <source>
        <dbReference type="SAM" id="MobiDB-lite"/>
    </source>
</evidence>
<evidence type="ECO:0000313" key="13">
    <source>
        <dbReference type="EMBL" id="GBG24565.1"/>
    </source>
</evidence>
<proteinExistence type="inferred from homology"/>
<dbReference type="GO" id="GO:0005524">
    <property type="term" value="F:ATP binding"/>
    <property type="evidence" value="ECO:0007669"/>
    <property type="project" value="UniProtKB-KW"/>
</dbReference>
<evidence type="ECO:0000259" key="12">
    <source>
        <dbReference type="PROSITE" id="PS51194"/>
    </source>
</evidence>
<dbReference type="Proteomes" id="UP000241890">
    <property type="component" value="Unassembled WGS sequence"/>
</dbReference>
<feature type="compositionally biased region" description="Basic and acidic residues" evidence="10">
    <location>
        <begin position="264"/>
        <end position="284"/>
    </location>
</feature>
<dbReference type="AlphaFoldDB" id="A0A2R5G1Z9"/>
<evidence type="ECO:0000256" key="4">
    <source>
        <dbReference type="ARBA" id="ARBA00022741"/>
    </source>
</evidence>
<dbReference type="PANTHER" id="PTHR18934">
    <property type="entry name" value="ATP-DEPENDENT RNA HELICASE"/>
    <property type="match status" value="1"/>
</dbReference>
<feature type="compositionally biased region" description="Basic and acidic residues" evidence="10">
    <location>
        <begin position="241"/>
        <end position="252"/>
    </location>
</feature>
<comment type="similarity">
    <text evidence="1">Belongs to the DEAD box helicase family. DEAH subfamily.</text>
</comment>
<dbReference type="GO" id="GO:0071013">
    <property type="term" value="C:catalytic step 2 spliceosome"/>
    <property type="evidence" value="ECO:0007669"/>
    <property type="project" value="TreeGrafter"/>
</dbReference>
<evidence type="ECO:0000256" key="5">
    <source>
        <dbReference type="ARBA" id="ARBA00022801"/>
    </source>
</evidence>
<keyword evidence="8" id="KW-0508">mRNA splicing</keyword>
<dbReference type="GO" id="GO:0006397">
    <property type="term" value="P:mRNA processing"/>
    <property type="evidence" value="ECO:0007669"/>
    <property type="project" value="UniProtKB-KW"/>
</dbReference>
<gene>
    <name evidence="13" type="ORF">FCC1311_007842</name>
</gene>
<keyword evidence="3" id="KW-0507">mRNA processing</keyword>
<dbReference type="SUPFAM" id="SSF52540">
    <property type="entry name" value="P-loop containing nucleoside triphosphate hydrolases"/>
    <property type="match status" value="1"/>
</dbReference>
<feature type="domain" description="Helicase C-terminal" evidence="12">
    <location>
        <begin position="640"/>
        <end position="813"/>
    </location>
</feature>
<dbReference type="InParanoid" id="A0A2R5G1Z9"/>
<dbReference type="InterPro" id="IPR011709">
    <property type="entry name" value="DEAD-box_helicase_OB_fold"/>
</dbReference>
<evidence type="ECO:0000256" key="3">
    <source>
        <dbReference type="ARBA" id="ARBA00022664"/>
    </source>
</evidence>
<protein>
    <recommendedName>
        <fullName evidence="2">RNA helicase</fullName>
        <ecNumber evidence="2">3.6.4.13</ecNumber>
    </recommendedName>
</protein>
<keyword evidence="4" id="KW-0547">Nucleotide-binding</keyword>
<evidence type="ECO:0000256" key="8">
    <source>
        <dbReference type="ARBA" id="ARBA00023187"/>
    </source>
</evidence>
<feature type="domain" description="Helicase ATP-binding" evidence="11">
    <location>
        <begin position="451"/>
        <end position="614"/>
    </location>
</feature>
<evidence type="ECO:0000256" key="6">
    <source>
        <dbReference type="ARBA" id="ARBA00022806"/>
    </source>
</evidence>
<dbReference type="FunFam" id="3.40.50.300:FF:000578">
    <property type="entry name" value="probable ATP-dependent RNA helicase DHX35"/>
    <property type="match status" value="1"/>
</dbReference>
<feature type="compositionally biased region" description="Basic residues" evidence="10">
    <location>
        <begin position="121"/>
        <end position="141"/>
    </location>
</feature>
<accession>A0A2R5G1Z9</accession>
<dbReference type="GO" id="GO:0008380">
    <property type="term" value="P:RNA splicing"/>
    <property type="evidence" value="ECO:0007669"/>
    <property type="project" value="UniProtKB-KW"/>
</dbReference>
<evidence type="ECO:0000256" key="1">
    <source>
        <dbReference type="ARBA" id="ARBA00008792"/>
    </source>
</evidence>
<dbReference type="EMBL" id="BEYU01000006">
    <property type="protein sequence ID" value="GBG24565.1"/>
    <property type="molecule type" value="Genomic_DNA"/>
</dbReference>
<keyword evidence="14" id="KW-1185">Reference proteome</keyword>
<dbReference type="Pfam" id="PF04408">
    <property type="entry name" value="WHD_HA2"/>
    <property type="match status" value="1"/>
</dbReference>
<dbReference type="PROSITE" id="PS00690">
    <property type="entry name" value="DEAH_ATP_HELICASE"/>
    <property type="match status" value="1"/>
</dbReference>
<dbReference type="EC" id="3.6.4.13" evidence="2"/>
<feature type="region of interest" description="Disordered" evidence="10">
    <location>
        <begin position="113"/>
        <end position="284"/>
    </location>
</feature>
<dbReference type="Pfam" id="PF21010">
    <property type="entry name" value="HA2_C"/>
    <property type="match status" value="1"/>
</dbReference>
<name>A0A2R5G1Z9_9STRA</name>
<evidence type="ECO:0000256" key="9">
    <source>
        <dbReference type="ARBA" id="ARBA00047984"/>
    </source>
</evidence>
<dbReference type="PANTHER" id="PTHR18934:SF83">
    <property type="entry name" value="PRE-MRNA-SPLICING FACTOR ATP-DEPENDENT RNA HELICASE DHX16"/>
    <property type="match status" value="1"/>
</dbReference>
<evidence type="ECO:0000256" key="2">
    <source>
        <dbReference type="ARBA" id="ARBA00012552"/>
    </source>
</evidence>
<dbReference type="SMART" id="SM00847">
    <property type="entry name" value="HA2"/>
    <property type="match status" value="1"/>
</dbReference>
<organism evidence="13 14">
    <name type="scientific">Hondaea fermentalgiana</name>
    <dbReference type="NCBI Taxonomy" id="2315210"/>
    <lineage>
        <taxon>Eukaryota</taxon>
        <taxon>Sar</taxon>
        <taxon>Stramenopiles</taxon>
        <taxon>Bigyra</taxon>
        <taxon>Labyrinthulomycetes</taxon>
        <taxon>Thraustochytrida</taxon>
        <taxon>Thraustochytriidae</taxon>
        <taxon>Hondaea</taxon>
    </lineage>
</organism>
<dbReference type="FunFam" id="3.40.50.300:FF:000007">
    <property type="entry name" value="Pre-mRNA-splicing factor ATP-dependent RNA helicase"/>
    <property type="match status" value="1"/>
</dbReference>
<dbReference type="OrthoDB" id="10253254at2759"/>
<feature type="compositionally biased region" description="Low complexity" evidence="10">
    <location>
        <begin position="72"/>
        <end position="95"/>
    </location>
</feature>
<comment type="catalytic activity">
    <reaction evidence="9">
        <text>ATP + H2O = ADP + phosphate + H(+)</text>
        <dbReference type="Rhea" id="RHEA:13065"/>
        <dbReference type="ChEBI" id="CHEBI:15377"/>
        <dbReference type="ChEBI" id="CHEBI:15378"/>
        <dbReference type="ChEBI" id="CHEBI:30616"/>
        <dbReference type="ChEBI" id="CHEBI:43474"/>
        <dbReference type="ChEBI" id="CHEBI:456216"/>
        <dbReference type="EC" id="3.6.4.13"/>
    </reaction>
</comment>
<dbReference type="InterPro" id="IPR001650">
    <property type="entry name" value="Helicase_C-like"/>
</dbReference>
<evidence type="ECO:0000313" key="14">
    <source>
        <dbReference type="Proteomes" id="UP000241890"/>
    </source>
</evidence>
<keyword evidence="6 13" id="KW-0347">Helicase</keyword>
<dbReference type="InterPro" id="IPR014001">
    <property type="entry name" value="Helicase_ATP-bd"/>
</dbReference>
<dbReference type="Gene3D" id="3.40.50.300">
    <property type="entry name" value="P-loop containing nucleotide triphosphate hydrolases"/>
    <property type="match status" value="2"/>
</dbReference>
<comment type="caution">
    <text evidence="13">The sequence shown here is derived from an EMBL/GenBank/DDBJ whole genome shotgun (WGS) entry which is preliminary data.</text>
</comment>
<reference evidence="13 14" key="1">
    <citation type="submission" date="2017-12" db="EMBL/GenBank/DDBJ databases">
        <title>Sequencing, de novo assembly and annotation of complete genome of a new Thraustochytrid species, strain FCC1311.</title>
        <authorList>
            <person name="Sedici K."/>
            <person name="Godart F."/>
            <person name="Aiese Cigliano R."/>
            <person name="Sanseverino W."/>
            <person name="Barakat M."/>
            <person name="Ortet P."/>
            <person name="Marechal E."/>
            <person name="Cagnac O."/>
            <person name="Amato A."/>
        </authorList>
    </citation>
    <scope>NUCLEOTIDE SEQUENCE [LARGE SCALE GENOMIC DNA]</scope>
</reference>
<dbReference type="InterPro" id="IPR002464">
    <property type="entry name" value="DNA/RNA_helicase_DEAH_CS"/>
</dbReference>
<dbReference type="PROSITE" id="PS51194">
    <property type="entry name" value="HELICASE_CTER"/>
    <property type="match status" value="1"/>
</dbReference>
<dbReference type="InterPro" id="IPR027417">
    <property type="entry name" value="P-loop_NTPase"/>
</dbReference>
<evidence type="ECO:0000256" key="7">
    <source>
        <dbReference type="ARBA" id="ARBA00022840"/>
    </source>
</evidence>
<feature type="region of interest" description="Disordered" evidence="10">
    <location>
        <begin position="65"/>
        <end position="101"/>
    </location>
</feature>
<dbReference type="InterPro" id="IPR007502">
    <property type="entry name" value="Helicase-assoc_dom"/>
</dbReference>
<feature type="compositionally biased region" description="Acidic residues" evidence="10">
    <location>
        <begin position="191"/>
        <end position="220"/>
    </location>
</feature>
<dbReference type="SMART" id="SM00487">
    <property type="entry name" value="DEXDc"/>
    <property type="match status" value="1"/>
</dbReference>
<dbReference type="Pfam" id="PF07717">
    <property type="entry name" value="OB_NTP_bind"/>
    <property type="match status" value="1"/>
</dbReference>
<dbReference type="Gene3D" id="1.20.120.1080">
    <property type="match status" value="1"/>
</dbReference>
<dbReference type="GO" id="GO:0003723">
    <property type="term" value="F:RNA binding"/>
    <property type="evidence" value="ECO:0007669"/>
    <property type="project" value="TreeGrafter"/>
</dbReference>
<keyword evidence="5" id="KW-0378">Hydrolase</keyword>
<sequence length="1102" mass="124894">MKRASEAERQWTSDKLHELVGFSESSAVDYVIALGKSAKSESDVVSRLHEYDFPRDERTRQFAREVMSRVKSSAPAGTSSTSSSSLSAQAPAGSSDATSRKYDLVGIDLSAGFKADDTKERRRKHHRDKEKKHKRSKKSKRKDKDEHRDGKEDHSREDRKRERKRARQEHNHAPSADGFLEEDLPVVIPGQDEDEDEDVDNDDNVDVNGNDDDDDDDDDIKSENGKKETGNNDGEDDQNNETEHQRKLREFQEFVGTGEDGKEEGERMKQRAAQKEREKHELKLRQIRDEGERLRNEFTIEELRDESRFAYLKKREERELKLLQASIQDEEDLFQGQEMTEKEKRDLEVRKELKNLIESRKDIERKTQDQLYKLPDAYEDDRGRVDAKKREALLTQRYEDEGRMKTDQEVWEEQQTKLAASQGKYGVAAIGGPYEDPYDVLLAGGVDFVSGKSLKGTKREQAASEKRSGKTTQIPQYIHEAGYSALGKIGCTQPRRVAAMSVAARVAQEMNVKLGREVGYSIRFEDNTSEGTLIKYMTDGMLLREFMTSPDLGDYSAMMIDEAHERGLNTDILFGLIKDIARHRKDLRIIVASATLDAQKFAAYFDNAPIFNIPGRRYPVDIMHTKAPEADYLDAAVVTTLQIHISEPTPGDILIFLTGQEEIEAAREMLVQRTRGLGSRIKELIVCPIYASLPSEEQAKVFVPAPPGARKVVLATNIAETSLTIDGICYVIDTGFCKQTSYDARSGMDSLMVTPISQAGAQQRAGRAGRTAPGKCFRLYTEWSFKHELEETTQPEIQRSNLASVVLMLKSLGIHDLVGFDFMDPPPPEALIRCLQQLYALGALTDKGELTKVGRRMAEFPADPMLSKMLLAAERYGCVEEALTVAAMLDVNASVFYRPPDKAVHADTARKTFAQGDGAWGDHMVLKAVYDQWAAANYSAGWCYENFVQVRSMRRARDVRDQLADLCDRIELERSSDSDSELVRKAITSGYFFHSAKLQKDGSFKTVKDQLSVHVHPSSSLHKRDPLPKLVVYHQLQRTKREYMRQILVIKPEWLLEIAPHFYTQRDIDEMMRVNKPRTNVTSAVLQAKGGASERYVLDKKT</sequence>
<dbReference type="InterPro" id="IPR048333">
    <property type="entry name" value="HA2_WH"/>
</dbReference>